<dbReference type="AlphaFoldDB" id="A0ABD6RCX0"/>
<comment type="caution">
    <text evidence="1">The sequence shown here is derived from an EMBL/GenBank/DDBJ whole genome shotgun (WGS) entry which is preliminary data.</text>
</comment>
<sequence length="90" mass="10621">MTRNKTVANAEILSVIEGGKKLVVRVSNFDGTKRTVYVVKEEKEEKKGVKETKYELIDYEEDVEKEIIEKIMHDKRFKPFLAFRLIILFK</sequence>
<name>A0ABD6RCX0_BACTU</name>
<dbReference type="RefSeq" id="WP_078993592.1">
    <property type="nucleotide sequence ID" value="NZ_MSTN01000003.1"/>
</dbReference>
<dbReference type="EMBL" id="MSTN01000003">
    <property type="protein sequence ID" value="OPD53358.1"/>
    <property type="molecule type" value="Genomic_DNA"/>
</dbReference>
<evidence type="ECO:0000313" key="2">
    <source>
        <dbReference type="Proteomes" id="UP000190187"/>
    </source>
</evidence>
<organism evidence="1 2">
    <name type="scientific">Bacillus thuringiensis</name>
    <dbReference type="NCBI Taxonomy" id="1428"/>
    <lineage>
        <taxon>Bacteria</taxon>
        <taxon>Bacillati</taxon>
        <taxon>Bacillota</taxon>
        <taxon>Bacilli</taxon>
        <taxon>Bacillales</taxon>
        <taxon>Bacillaceae</taxon>
        <taxon>Bacillus</taxon>
        <taxon>Bacillus cereus group</taxon>
    </lineage>
</organism>
<reference evidence="1 2" key="1">
    <citation type="submission" date="2017-01" db="EMBL/GenBank/DDBJ databases">
        <title>Draft Genome Sequence of Bacillus thuringiensis DNG9.</title>
        <authorList>
            <person name="Rosana A.R."/>
            <person name="Daas M.S."/>
            <person name="Acedo J.Z."/>
            <person name="Case R.J."/>
            <person name="Vederas J.C."/>
            <person name="Nateche F."/>
            <person name="Kebbouche-Gana S."/>
        </authorList>
    </citation>
    <scope>NUCLEOTIDE SEQUENCE [LARGE SCALE GENOMIC DNA]</scope>
    <source>
        <strain evidence="1 2">DNG9</strain>
    </source>
</reference>
<protein>
    <submittedName>
        <fullName evidence="1">Uncharacterized protein</fullName>
    </submittedName>
</protein>
<gene>
    <name evidence="1" type="ORF">BVF97_07770</name>
</gene>
<dbReference type="Proteomes" id="UP000190187">
    <property type="component" value="Unassembled WGS sequence"/>
</dbReference>
<evidence type="ECO:0000313" key="1">
    <source>
        <dbReference type="EMBL" id="OPD53358.1"/>
    </source>
</evidence>
<accession>A0ABD6RCX0</accession>
<proteinExistence type="predicted"/>